<dbReference type="RefSeq" id="WP_320686500.1">
    <property type="nucleotide sequence ID" value="NZ_JAXBLV010000144.1"/>
</dbReference>
<dbReference type="InterPro" id="IPR036691">
    <property type="entry name" value="Endo/exonu/phosph_ase_sf"/>
</dbReference>
<name>A0ABU5EXD7_9BACT</name>
<dbReference type="Proteomes" id="UP001272242">
    <property type="component" value="Unassembled WGS sequence"/>
</dbReference>
<accession>A0ABU5EXD7</accession>
<dbReference type="Pfam" id="PF03372">
    <property type="entry name" value="Exo_endo_phos"/>
    <property type="match status" value="1"/>
</dbReference>
<sequence length="329" mass="36618">MSPNVLPAIRFAWWNVNNFAHYDVAHASEPRWPREPAAYAAKCARVDAALQHLVATQAPDVLGLGEITAAAAEELQSRLLSGYELIFPDAAPGAQFQIAVFHRTGALFQQQWPLFADGVPRTTRGMPLLDCTRAKHCVRFIFCHWTAFGDNSETYRERLAETVSAHAYDFLNDPTQTATIPHVVVLGDLNIEPFATVFRDRLNASRDRDRSRQRAHPSDREVRRVRFYNASWRLLGERHAHDEAASQQWAGTYYNAGDRAWHTYDQLLVTGGLLGSSPPYLEESSLEIVPLPGCIEAGGKPEAFTWLSGVASGLSDHLPITGRIIFPAS</sequence>
<keyword evidence="3" id="KW-1185">Reference proteome</keyword>
<reference evidence="3" key="1">
    <citation type="journal article" date="2023" name="Mar. Drugs">
        <title>Gemmata algarum, a Novel Planctomycete Isolated from an Algal Mat, Displays Antimicrobial Activity.</title>
        <authorList>
            <person name="Kumar G."/>
            <person name="Kallscheuer N."/>
            <person name="Kashif M."/>
            <person name="Ahamad S."/>
            <person name="Jagadeeshwari U."/>
            <person name="Pannikurungottu S."/>
            <person name="Haufschild T."/>
            <person name="Kabuu M."/>
            <person name="Sasikala C."/>
            <person name="Jogler C."/>
            <person name="Ramana C."/>
        </authorList>
    </citation>
    <scope>NUCLEOTIDE SEQUENCE [LARGE SCALE GENOMIC DNA]</scope>
    <source>
        <strain evidence="3">JC673</strain>
    </source>
</reference>
<comment type="caution">
    <text evidence="2">The sequence shown here is derived from an EMBL/GenBank/DDBJ whole genome shotgun (WGS) entry which is preliminary data.</text>
</comment>
<proteinExistence type="predicted"/>
<dbReference type="GO" id="GO:0004519">
    <property type="term" value="F:endonuclease activity"/>
    <property type="evidence" value="ECO:0007669"/>
    <property type="project" value="UniProtKB-KW"/>
</dbReference>
<dbReference type="SUPFAM" id="SSF56219">
    <property type="entry name" value="DNase I-like"/>
    <property type="match status" value="1"/>
</dbReference>
<keyword evidence="2" id="KW-0255">Endonuclease</keyword>
<keyword evidence="2" id="KW-0378">Hydrolase</keyword>
<keyword evidence="2" id="KW-0540">Nuclease</keyword>
<evidence type="ECO:0000313" key="2">
    <source>
        <dbReference type="EMBL" id="MDY3559805.1"/>
    </source>
</evidence>
<feature type="domain" description="Endonuclease/exonuclease/phosphatase" evidence="1">
    <location>
        <begin position="12"/>
        <end position="274"/>
    </location>
</feature>
<evidence type="ECO:0000259" key="1">
    <source>
        <dbReference type="Pfam" id="PF03372"/>
    </source>
</evidence>
<organism evidence="2 3">
    <name type="scientific">Gemmata algarum</name>
    <dbReference type="NCBI Taxonomy" id="2975278"/>
    <lineage>
        <taxon>Bacteria</taxon>
        <taxon>Pseudomonadati</taxon>
        <taxon>Planctomycetota</taxon>
        <taxon>Planctomycetia</taxon>
        <taxon>Gemmatales</taxon>
        <taxon>Gemmataceae</taxon>
        <taxon>Gemmata</taxon>
    </lineage>
</organism>
<dbReference type="InterPro" id="IPR005135">
    <property type="entry name" value="Endo/exonuclease/phosphatase"/>
</dbReference>
<dbReference type="EMBL" id="JAXBLV010000144">
    <property type="protein sequence ID" value="MDY3559805.1"/>
    <property type="molecule type" value="Genomic_DNA"/>
</dbReference>
<gene>
    <name evidence="2" type="ORF">R5W23_000975</name>
</gene>
<dbReference type="Gene3D" id="3.60.10.10">
    <property type="entry name" value="Endonuclease/exonuclease/phosphatase"/>
    <property type="match status" value="1"/>
</dbReference>
<protein>
    <submittedName>
        <fullName evidence="2">Endonuclease/exonuclease/phosphatase family protein</fullName>
    </submittedName>
</protein>
<evidence type="ECO:0000313" key="3">
    <source>
        <dbReference type="Proteomes" id="UP001272242"/>
    </source>
</evidence>